<evidence type="ECO:0000313" key="2">
    <source>
        <dbReference type="EMBL" id="KAF1940350.1"/>
    </source>
</evidence>
<protein>
    <submittedName>
        <fullName evidence="2">Uncharacterized protein</fullName>
    </submittedName>
</protein>
<feature type="compositionally biased region" description="Polar residues" evidence="1">
    <location>
        <begin position="190"/>
        <end position="202"/>
    </location>
</feature>
<organism evidence="2 3">
    <name type="scientific">Clathrospora elynae</name>
    <dbReference type="NCBI Taxonomy" id="706981"/>
    <lineage>
        <taxon>Eukaryota</taxon>
        <taxon>Fungi</taxon>
        <taxon>Dikarya</taxon>
        <taxon>Ascomycota</taxon>
        <taxon>Pezizomycotina</taxon>
        <taxon>Dothideomycetes</taxon>
        <taxon>Pleosporomycetidae</taxon>
        <taxon>Pleosporales</taxon>
        <taxon>Diademaceae</taxon>
        <taxon>Clathrospora</taxon>
    </lineage>
</organism>
<sequence length="221" mass="24937">MVHFLLLGQPLRLPYFPHSLVRVLVRCVLLDVFVGNVKSEWKGGENPAPPDVLKKAQAVLCVRGKYKIDQSGRTICVFMFVFMFIAIRHDTKFQGPRPPAVKAAALLVPLPRSRSFCRDSDPYAPHDRLIMGKKINLRKRRKKQVRQLASHQPDIANGLSNYLFRLLDRARPSGLLYPSLPRLHRPTPLSPSKRTSTSTLPSKSRAPFELDKSGLCSHGPE</sequence>
<proteinExistence type="predicted"/>
<dbReference type="Proteomes" id="UP000800038">
    <property type="component" value="Unassembled WGS sequence"/>
</dbReference>
<accession>A0A6A5SKZ5</accession>
<keyword evidence="3" id="KW-1185">Reference proteome</keyword>
<evidence type="ECO:0000313" key="3">
    <source>
        <dbReference type="Proteomes" id="UP000800038"/>
    </source>
</evidence>
<dbReference type="EMBL" id="ML976064">
    <property type="protein sequence ID" value="KAF1940350.1"/>
    <property type="molecule type" value="Genomic_DNA"/>
</dbReference>
<gene>
    <name evidence="2" type="ORF">EJ02DRAFT_230495</name>
</gene>
<reference evidence="2" key="1">
    <citation type="journal article" date="2020" name="Stud. Mycol.">
        <title>101 Dothideomycetes genomes: a test case for predicting lifestyles and emergence of pathogens.</title>
        <authorList>
            <person name="Haridas S."/>
            <person name="Albert R."/>
            <person name="Binder M."/>
            <person name="Bloem J."/>
            <person name="Labutti K."/>
            <person name="Salamov A."/>
            <person name="Andreopoulos B."/>
            <person name="Baker S."/>
            <person name="Barry K."/>
            <person name="Bills G."/>
            <person name="Bluhm B."/>
            <person name="Cannon C."/>
            <person name="Castanera R."/>
            <person name="Culley D."/>
            <person name="Daum C."/>
            <person name="Ezra D."/>
            <person name="Gonzalez J."/>
            <person name="Henrissat B."/>
            <person name="Kuo A."/>
            <person name="Liang C."/>
            <person name="Lipzen A."/>
            <person name="Lutzoni F."/>
            <person name="Magnuson J."/>
            <person name="Mondo S."/>
            <person name="Nolan M."/>
            <person name="Ohm R."/>
            <person name="Pangilinan J."/>
            <person name="Park H.-J."/>
            <person name="Ramirez L."/>
            <person name="Alfaro M."/>
            <person name="Sun H."/>
            <person name="Tritt A."/>
            <person name="Yoshinaga Y."/>
            <person name="Zwiers L.-H."/>
            <person name="Turgeon B."/>
            <person name="Goodwin S."/>
            <person name="Spatafora J."/>
            <person name="Crous P."/>
            <person name="Grigoriev I."/>
        </authorList>
    </citation>
    <scope>NUCLEOTIDE SEQUENCE</scope>
    <source>
        <strain evidence="2">CBS 161.51</strain>
    </source>
</reference>
<evidence type="ECO:0000256" key="1">
    <source>
        <dbReference type="SAM" id="MobiDB-lite"/>
    </source>
</evidence>
<name>A0A6A5SKZ5_9PLEO</name>
<feature type="region of interest" description="Disordered" evidence="1">
    <location>
        <begin position="177"/>
        <end position="221"/>
    </location>
</feature>
<dbReference type="AlphaFoldDB" id="A0A6A5SKZ5"/>